<dbReference type="EMBL" id="MF782455">
    <property type="protein sequence ID" value="ATZ81061.1"/>
    <property type="molecule type" value="Genomic_DNA"/>
</dbReference>
<dbReference type="SUPFAM" id="SSF53300">
    <property type="entry name" value="vWA-like"/>
    <property type="match status" value="1"/>
</dbReference>
<dbReference type="InterPro" id="IPR036465">
    <property type="entry name" value="vWFA_dom_sf"/>
</dbReference>
<gene>
    <name evidence="1" type="ORF">BMW23_1016</name>
</gene>
<dbReference type="Gene3D" id="3.40.50.410">
    <property type="entry name" value="von Willebrand factor, type A domain"/>
    <property type="match status" value="1"/>
</dbReference>
<proteinExistence type="predicted"/>
<sequence>MSSTLSRVFIKNIVSNILNAKSYNQKPINCDIIVDTSGSTGSSFKQNYTILEKEMSIAMEYILANPLNTYRLFGFSNTCDVYSISVMKNEDFVNLPEFESRGGTRTHVAFAKINEQQTQPSLVILLTDGQTDSSNYEIKNEIDKFISKKISLEVIAVSYSDIDMNTISQSEENKIPGMELLTYLKNSVDKLTIYNKVHDDQPYIGAISSAIDKRNLSFLGITFTCLIPDFLEKLMVELINNKGKFDWGINNIQFKRFVSEIGKLFSALFVTFPENHYFIDKMIDTIVDTCEITNMTKERISHIIKYGFECAKNKKPILYTNFETHIKERAVKHAEFADAISKLNSQGTTLDSSKSISIPHNGLCIINHDGAIPLIYSLNMYKNSMDNFGNVYFGCDSNEQAIRIGLREFCSTIGYRDSRNSTAVIFHIASQMSLMYIKGADLQCEHMKELRKLAIIQTSMENLIAKGIYSGIGYFKQWEQGKSVPISYNTTLTHSSLYHDAMINPLGLNEPIWWALMMSMLGIFDKQQNYYDTALQQINVSTEEEFLSYITKEYYDKVDGKVEFLTYVKIPNSIFTLEEFSQSDKVYKLESHGNCRTNTCYSKQEITDYVLQHGCVWCHFIPTMENFIEMNFKNNEQEIQQKLITVVPVKSKLSPQISAPVIASSVPVFNVPNCTMYRINMIGLTGSGKSTSSEKIKQYIEEKNGKCLIVNSDYYSKRGQSGRAQANLIQKSIIDFERQPGNFKVIVIDICNESGPSPKCFNHDFIGYKTVNFMPNLDAKQYDNYEAWCLRNVIMRPNHTNECNYWLNPVSAGINVCIKVHNGKNQKLRQFLKIQGMFIPYSETMTLEQIQSNIKIRADTYEKFLLTCSLDTEIKNFVDNLK</sequence>
<dbReference type="CDD" id="cd00198">
    <property type="entry name" value="vWFA"/>
    <property type="match status" value="1"/>
</dbReference>
<evidence type="ECO:0000313" key="2">
    <source>
        <dbReference type="Proteomes" id="UP000240325"/>
    </source>
</evidence>
<dbReference type="SUPFAM" id="SSF52540">
    <property type="entry name" value="P-loop containing nucleoside triphosphate hydrolases"/>
    <property type="match status" value="1"/>
</dbReference>
<organism evidence="1">
    <name type="scientific">Bodo saltans virus</name>
    <dbReference type="NCBI Taxonomy" id="2024608"/>
    <lineage>
        <taxon>Viruses</taxon>
        <taxon>Varidnaviria</taxon>
        <taxon>Bamfordvirae</taxon>
        <taxon>Nucleocytoviricota</taxon>
        <taxon>Megaviricetes</taxon>
        <taxon>Imitervirales</taxon>
        <taxon>Mimiviridae</taxon>
        <taxon>Klosneuvirinae</taxon>
        <taxon>Theiavirus</taxon>
        <taxon>Theiavirus salishense</taxon>
    </lineage>
</organism>
<protein>
    <submittedName>
        <fullName evidence="1">P-loop ATPase/GTPase domain-containing protein</fullName>
    </submittedName>
</protein>
<dbReference type="InterPro" id="IPR027417">
    <property type="entry name" value="P-loop_NTPase"/>
</dbReference>
<keyword evidence="2" id="KW-1185">Reference proteome</keyword>
<evidence type="ECO:0000313" key="1">
    <source>
        <dbReference type="EMBL" id="ATZ81061.1"/>
    </source>
</evidence>
<accession>A0A2H4UVW1</accession>
<dbReference type="Gene3D" id="3.40.50.300">
    <property type="entry name" value="P-loop containing nucleotide triphosphate hydrolases"/>
    <property type="match status" value="1"/>
</dbReference>
<reference evidence="1" key="1">
    <citation type="journal article" date="2017" name="Elife">
        <title>The kinetoplastid-infecting Bodo saltans virus (BsV), a window into the most abundant giant viruses in the sea.</title>
        <authorList>
            <person name="Deeg C.M."/>
            <person name="Chow C.-E.T."/>
            <person name="Suttle C.A."/>
        </authorList>
    </citation>
    <scope>NUCLEOTIDE SEQUENCE</scope>
    <source>
        <strain evidence="1">NG1</strain>
    </source>
</reference>
<dbReference type="Proteomes" id="UP000240325">
    <property type="component" value="Segment"/>
</dbReference>
<name>A0A2H4UVW1_9VIRU</name>